<organism evidence="3 4">
    <name type="scientific">Hansschlegelia beijingensis</name>
    <dbReference type="NCBI Taxonomy" id="1133344"/>
    <lineage>
        <taxon>Bacteria</taxon>
        <taxon>Pseudomonadati</taxon>
        <taxon>Pseudomonadota</taxon>
        <taxon>Alphaproteobacteria</taxon>
        <taxon>Hyphomicrobiales</taxon>
        <taxon>Methylopilaceae</taxon>
        <taxon>Hansschlegelia</taxon>
    </lineage>
</organism>
<dbReference type="EMBL" id="JACIDR010000004">
    <property type="protein sequence ID" value="MBB3974164.1"/>
    <property type="molecule type" value="Genomic_DNA"/>
</dbReference>
<dbReference type="RefSeq" id="WP_183395996.1">
    <property type="nucleotide sequence ID" value="NZ_JACIDR010000004.1"/>
</dbReference>
<comment type="caution">
    <text evidence="3">The sequence shown here is derived from an EMBL/GenBank/DDBJ whole genome shotgun (WGS) entry which is preliminary data.</text>
</comment>
<dbReference type="Pfam" id="PF08327">
    <property type="entry name" value="AHSA1"/>
    <property type="match status" value="1"/>
</dbReference>
<sequence>MTNADPPVVLTRVLPSSCEEAFRAWTEPDLIRRWLAPGPNVVERSETDLRVGGAFMLETRAPNGARHLITGRYREIVPGRRLVQSWVYEGPLDLLPGVETELCVELKPLDGAGCELTLTHRRLARPDVREAYRGDWPTCFDKLQNVLS</sequence>
<gene>
    <name evidence="3" type="ORF">GGR24_002841</name>
</gene>
<dbReference type="AlphaFoldDB" id="A0A7W6GHU2"/>
<accession>A0A7W6GHU2</accession>
<keyword evidence="4" id="KW-1185">Reference proteome</keyword>
<dbReference type="InterPro" id="IPR013538">
    <property type="entry name" value="ASHA1/2-like_C"/>
</dbReference>
<comment type="similarity">
    <text evidence="1">Belongs to the AHA1 family.</text>
</comment>
<dbReference type="CDD" id="cd07814">
    <property type="entry name" value="SRPBCC_CalC_Aha1-like"/>
    <property type="match status" value="1"/>
</dbReference>
<dbReference type="Proteomes" id="UP000528964">
    <property type="component" value="Unassembled WGS sequence"/>
</dbReference>
<feature type="domain" description="Activator of Hsp90 ATPase homologue 1/2-like C-terminal" evidence="2">
    <location>
        <begin position="17"/>
        <end position="147"/>
    </location>
</feature>
<reference evidence="3 4" key="1">
    <citation type="submission" date="2020-08" db="EMBL/GenBank/DDBJ databases">
        <title>Genomic Encyclopedia of Type Strains, Phase IV (KMG-IV): sequencing the most valuable type-strain genomes for metagenomic binning, comparative biology and taxonomic classification.</title>
        <authorList>
            <person name="Goeker M."/>
        </authorList>
    </citation>
    <scope>NUCLEOTIDE SEQUENCE [LARGE SCALE GENOMIC DNA]</scope>
    <source>
        <strain evidence="3 4">DSM 25481</strain>
    </source>
</reference>
<evidence type="ECO:0000256" key="1">
    <source>
        <dbReference type="ARBA" id="ARBA00006817"/>
    </source>
</evidence>
<dbReference type="Gene3D" id="3.30.530.20">
    <property type="match status" value="1"/>
</dbReference>
<evidence type="ECO:0000259" key="2">
    <source>
        <dbReference type="Pfam" id="PF08327"/>
    </source>
</evidence>
<evidence type="ECO:0000313" key="3">
    <source>
        <dbReference type="EMBL" id="MBB3974164.1"/>
    </source>
</evidence>
<dbReference type="SUPFAM" id="SSF55961">
    <property type="entry name" value="Bet v1-like"/>
    <property type="match status" value="1"/>
</dbReference>
<dbReference type="InterPro" id="IPR023393">
    <property type="entry name" value="START-like_dom_sf"/>
</dbReference>
<evidence type="ECO:0000313" key="4">
    <source>
        <dbReference type="Proteomes" id="UP000528964"/>
    </source>
</evidence>
<name>A0A7W6GHU2_9HYPH</name>
<protein>
    <submittedName>
        <fullName evidence="3">Uncharacterized protein YndB with AHSA1/START domain</fullName>
    </submittedName>
</protein>
<proteinExistence type="inferred from homology"/>